<gene>
    <name evidence="2" type="ORF">K4H28_15355</name>
</gene>
<dbReference type="CDD" id="cd00761">
    <property type="entry name" value="Glyco_tranf_GTA_type"/>
    <property type="match status" value="1"/>
</dbReference>
<accession>A0ABX8Z4Y3</accession>
<dbReference type="Proteomes" id="UP000825679">
    <property type="component" value="Chromosome"/>
</dbReference>
<dbReference type="SUPFAM" id="SSF53448">
    <property type="entry name" value="Nucleotide-diphospho-sugar transferases"/>
    <property type="match status" value="1"/>
</dbReference>
<dbReference type="InterPro" id="IPR001173">
    <property type="entry name" value="Glyco_trans_2-like"/>
</dbReference>
<keyword evidence="3" id="KW-1185">Reference proteome</keyword>
<dbReference type="Gene3D" id="3.90.550.10">
    <property type="entry name" value="Spore Coat Polysaccharide Biosynthesis Protein SpsA, Chain A"/>
    <property type="match status" value="1"/>
</dbReference>
<dbReference type="InterPro" id="IPR029044">
    <property type="entry name" value="Nucleotide-diphossugar_trans"/>
</dbReference>
<dbReference type="Pfam" id="PF00535">
    <property type="entry name" value="Glycos_transf_2"/>
    <property type="match status" value="1"/>
</dbReference>
<evidence type="ECO:0000313" key="2">
    <source>
        <dbReference type="EMBL" id="QZA77632.1"/>
    </source>
</evidence>
<dbReference type="RefSeq" id="WP_221006013.1">
    <property type="nucleotide sequence ID" value="NZ_CP081150.1"/>
</dbReference>
<organism evidence="2 3">
    <name type="scientific">Deefgea tanakiae</name>
    <dbReference type="NCBI Taxonomy" id="2865840"/>
    <lineage>
        <taxon>Bacteria</taxon>
        <taxon>Pseudomonadati</taxon>
        <taxon>Pseudomonadota</taxon>
        <taxon>Betaproteobacteria</taxon>
        <taxon>Neisseriales</taxon>
        <taxon>Chitinibacteraceae</taxon>
        <taxon>Deefgea</taxon>
    </lineage>
</organism>
<evidence type="ECO:0000313" key="3">
    <source>
        <dbReference type="Proteomes" id="UP000825679"/>
    </source>
</evidence>
<evidence type="ECO:0000259" key="1">
    <source>
        <dbReference type="Pfam" id="PF00535"/>
    </source>
</evidence>
<feature type="domain" description="Glycosyltransferase 2-like" evidence="1">
    <location>
        <begin position="4"/>
        <end position="137"/>
    </location>
</feature>
<proteinExistence type="predicted"/>
<dbReference type="PANTHER" id="PTHR43685">
    <property type="entry name" value="GLYCOSYLTRANSFERASE"/>
    <property type="match status" value="1"/>
</dbReference>
<protein>
    <submittedName>
        <fullName evidence="2">Glycosyltransferase family 2 protein</fullName>
    </submittedName>
</protein>
<dbReference type="EMBL" id="CP081150">
    <property type="protein sequence ID" value="QZA77632.1"/>
    <property type="molecule type" value="Genomic_DNA"/>
</dbReference>
<dbReference type="PANTHER" id="PTHR43685:SF11">
    <property type="entry name" value="GLYCOSYLTRANSFERASE TAGX-RELATED"/>
    <property type="match status" value="1"/>
</dbReference>
<name>A0ABX8Z4Y3_9NEIS</name>
<reference evidence="2 3" key="1">
    <citation type="submission" date="2021-08" db="EMBL/GenBank/DDBJ databases">
        <title>complete genome sequencing of Deefgea sp. D25.</title>
        <authorList>
            <person name="Bae J.-W."/>
            <person name="Gim D.-H."/>
        </authorList>
    </citation>
    <scope>NUCLEOTIDE SEQUENCE [LARGE SCALE GENOMIC DNA]</scope>
    <source>
        <strain evidence="2 3">D25</strain>
    </source>
</reference>
<sequence length="326" mass="36972">MKLSIIIPFFNPHPAHFTAMLDGLRTADHTGFTQIEVILINDGGRYSGQDEIAAFSANFTRGATQLIELPENQGVSCARNAGLAAATGDWIAFHDADDISLPQRFVQSAQFLIQHPTVIAVAGDMHVFNDSNPLVSVRLFPLIHAEISVDNLFYCAMAMPALMINRQLWQASGVLFTPKMDMAQDWDFLTRLGQYGQLANLGVPLVRYRQHQHQRSSGIQREHANQHVRKIWQDQLQHLGLFVTPELLQTHGLLSPYWLWNITDLDGAWALSEDEVLNWRDALISHNQESGFLDQSLLQQRINHIVRLWQAWQASEKQAIQVHQLF</sequence>
<dbReference type="InterPro" id="IPR050834">
    <property type="entry name" value="Glycosyltransf_2"/>
</dbReference>